<reference evidence="2" key="1">
    <citation type="submission" date="2023-07" db="EMBL/GenBank/DDBJ databases">
        <title>Black Yeasts Isolated from many extreme environments.</title>
        <authorList>
            <person name="Coleine C."/>
            <person name="Stajich J.E."/>
            <person name="Selbmann L."/>
        </authorList>
    </citation>
    <scope>NUCLEOTIDE SEQUENCE</scope>
    <source>
        <strain evidence="2">CCFEE 5485</strain>
    </source>
</reference>
<dbReference type="PANTHER" id="PTHR39219">
    <property type="entry name" value="ER MEMBRANE PROTEIN COMPLEX SUBUNIT 10"/>
    <property type="match status" value="1"/>
</dbReference>
<evidence type="ECO:0000313" key="2">
    <source>
        <dbReference type="EMBL" id="KAK3672956.1"/>
    </source>
</evidence>
<sequence length="192" mass="20842">MHVYALCSLLLTFLCSLAASLETDRTLDIHAWPLSAPKSTSYAQLTYNSTHANIKTHSNPAIPPNDDIVRLGFHNSAGTWSGIATAALNFRAEKDKKLQLHVNGEGMAYHIGFKVSELGTSSTTSNKKDDLSVEVVRAQPGPIPHLNRPVVVNADGSAAEEEKVEKTFLQKYWWAIAGFVLLQVVLSGGKGE</sequence>
<accession>A0AAE0WJN7</accession>
<keyword evidence="3" id="KW-1185">Reference proteome</keyword>
<dbReference type="Pfam" id="PF21203">
    <property type="entry name" value="ECM10"/>
    <property type="match status" value="1"/>
</dbReference>
<dbReference type="Proteomes" id="UP001274830">
    <property type="component" value="Unassembled WGS sequence"/>
</dbReference>
<dbReference type="PANTHER" id="PTHR39219:SF1">
    <property type="entry name" value="ER MEMBRANE PROTEIN COMPLEX SUBUNIT 10"/>
    <property type="match status" value="1"/>
</dbReference>
<protein>
    <submittedName>
        <fullName evidence="2">Uncharacterized protein</fullName>
    </submittedName>
</protein>
<dbReference type="EMBL" id="JAUTXT010000028">
    <property type="protein sequence ID" value="KAK3672956.1"/>
    <property type="molecule type" value="Genomic_DNA"/>
</dbReference>
<keyword evidence="1" id="KW-0732">Signal</keyword>
<gene>
    <name evidence="2" type="ORF">LTR78_007066</name>
</gene>
<feature type="signal peptide" evidence="1">
    <location>
        <begin position="1"/>
        <end position="20"/>
    </location>
</feature>
<organism evidence="2 3">
    <name type="scientific">Recurvomyces mirabilis</name>
    <dbReference type="NCBI Taxonomy" id="574656"/>
    <lineage>
        <taxon>Eukaryota</taxon>
        <taxon>Fungi</taxon>
        <taxon>Dikarya</taxon>
        <taxon>Ascomycota</taxon>
        <taxon>Pezizomycotina</taxon>
        <taxon>Dothideomycetes</taxon>
        <taxon>Dothideomycetidae</taxon>
        <taxon>Mycosphaerellales</taxon>
        <taxon>Teratosphaeriaceae</taxon>
        <taxon>Recurvomyces</taxon>
    </lineage>
</organism>
<feature type="chain" id="PRO_5041900356" evidence="1">
    <location>
        <begin position="21"/>
        <end position="192"/>
    </location>
</feature>
<comment type="caution">
    <text evidence="2">The sequence shown here is derived from an EMBL/GenBank/DDBJ whole genome shotgun (WGS) entry which is preliminary data.</text>
</comment>
<name>A0AAE0WJN7_9PEZI</name>
<evidence type="ECO:0000256" key="1">
    <source>
        <dbReference type="SAM" id="SignalP"/>
    </source>
</evidence>
<dbReference type="AlphaFoldDB" id="A0AAE0WJN7"/>
<proteinExistence type="predicted"/>
<evidence type="ECO:0000313" key="3">
    <source>
        <dbReference type="Proteomes" id="UP001274830"/>
    </source>
</evidence>